<protein>
    <submittedName>
        <fullName evidence="8">C40 family peptidase</fullName>
    </submittedName>
</protein>
<dbReference type="AlphaFoldDB" id="A0AAJ1QUS0"/>
<proteinExistence type="inferred from homology"/>
<dbReference type="InterPro" id="IPR038765">
    <property type="entry name" value="Papain-like_cys_pep_sf"/>
</dbReference>
<evidence type="ECO:0000259" key="7">
    <source>
        <dbReference type="PROSITE" id="PS51935"/>
    </source>
</evidence>
<keyword evidence="5" id="KW-0788">Thiol protease</keyword>
<dbReference type="Gene3D" id="3.90.1720.10">
    <property type="entry name" value="endopeptidase domain like (from Nostoc punctiforme)"/>
    <property type="match status" value="1"/>
</dbReference>
<organism evidence="8 9">
    <name type="scientific">Polaribacter sejongensis</name>
    <dbReference type="NCBI Taxonomy" id="985043"/>
    <lineage>
        <taxon>Bacteria</taxon>
        <taxon>Pseudomonadati</taxon>
        <taxon>Bacteroidota</taxon>
        <taxon>Flavobacteriia</taxon>
        <taxon>Flavobacteriales</taxon>
        <taxon>Flavobacteriaceae</taxon>
    </lineage>
</organism>
<accession>A0AAJ1QUS0</accession>
<feature type="chain" id="PRO_5042605003" evidence="6">
    <location>
        <begin position="23"/>
        <end position="160"/>
    </location>
</feature>
<evidence type="ECO:0000256" key="4">
    <source>
        <dbReference type="ARBA" id="ARBA00022801"/>
    </source>
</evidence>
<dbReference type="RefSeq" id="WP_261971890.1">
    <property type="nucleotide sequence ID" value="NZ_CP103460.1"/>
</dbReference>
<dbReference type="PROSITE" id="PS51257">
    <property type="entry name" value="PROKAR_LIPOPROTEIN"/>
    <property type="match status" value="1"/>
</dbReference>
<evidence type="ECO:0000256" key="2">
    <source>
        <dbReference type="ARBA" id="ARBA00022670"/>
    </source>
</evidence>
<dbReference type="SUPFAM" id="SSF54001">
    <property type="entry name" value="Cysteine proteinases"/>
    <property type="match status" value="1"/>
</dbReference>
<sequence length="160" mass="17666">MKKWSFLIVVISLLLSSCSSTKTVVKNTPKPITKADKIVANALEYKGVRYKFGGTTNRGMDCSGVIYVAFGNENVQLPRISRDMAKRGDKIALSKVKKGDLLFFKTSKNRRGDINHVGLVVSHSKGQIKFVHATTSRGVIVSALSEKYWKNAFVKATTIL</sequence>
<evidence type="ECO:0000256" key="3">
    <source>
        <dbReference type="ARBA" id="ARBA00022729"/>
    </source>
</evidence>
<dbReference type="GO" id="GO:0006508">
    <property type="term" value="P:proteolysis"/>
    <property type="evidence" value="ECO:0007669"/>
    <property type="project" value="UniProtKB-KW"/>
</dbReference>
<evidence type="ECO:0000256" key="1">
    <source>
        <dbReference type="ARBA" id="ARBA00007074"/>
    </source>
</evidence>
<comment type="similarity">
    <text evidence="1">Belongs to the peptidase C40 family.</text>
</comment>
<feature type="domain" description="NlpC/P60" evidence="7">
    <location>
        <begin position="32"/>
        <end position="160"/>
    </location>
</feature>
<reference evidence="8 9" key="1">
    <citation type="journal article" date="2014" name="Int. J. Syst. Evol. Microbiol.">
        <title>Complete genome sequence of Corynebacterium casei LMG S-19264T (=DSM 44701T), isolated from a smear-ripened cheese.</title>
        <authorList>
            <consortium name="US DOE Joint Genome Institute (JGI-PGF)"/>
            <person name="Walter F."/>
            <person name="Albersmeier A."/>
            <person name="Kalinowski J."/>
            <person name="Ruckert C."/>
        </authorList>
    </citation>
    <scope>NUCLEOTIDE SEQUENCE [LARGE SCALE GENOMIC DNA]</scope>
    <source>
        <strain evidence="8 9">CECT 8670</strain>
    </source>
</reference>
<evidence type="ECO:0000256" key="6">
    <source>
        <dbReference type="SAM" id="SignalP"/>
    </source>
</evidence>
<dbReference type="PANTHER" id="PTHR47360:SF1">
    <property type="entry name" value="ENDOPEPTIDASE NLPC-RELATED"/>
    <property type="match status" value="1"/>
</dbReference>
<comment type="caution">
    <text evidence="8">The sequence shown here is derived from an EMBL/GenBank/DDBJ whole genome shotgun (WGS) entry which is preliminary data.</text>
</comment>
<keyword evidence="4" id="KW-0378">Hydrolase</keyword>
<dbReference type="PROSITE" id="PS51935">
    <property type="entry name" value="NLPC_P60"/>
    <property type="match status" value="1"/>
</dbReference>
<dbReference type="Proteomes" id="UP001228636">
    <property type="component" value="Unassembled WGS sequence"/>
</dbReference>
<dbReference type="InterPro" id="IPR052062">
    <property type="entry name" value="Murein_DD/LD_carboxypeptidase"/>
</dbReference>
<dbReference type="InterPro" id="IPR000064">
    <property type="entry name" value="NLP_P60_dom"/>
</dbReference>
<name>A0AAJ1QUS0_9FLAO</name>
<keyword evidence="3 6" id="KW-0732">Signal</keyword>
<dbReference type="Pfam" id="PF00877">
    <property type="entry name" value="NLPC_P60"/>
    <property type="match status" value="1"/>
</dbReference>
<evidence type="ECO:0000313" key="9">
    <source>
        <dbReference type="Proteomes" id="UP001228636"/>
    </source>
</evidence>
<feature type="signal peptide" evidence="6">
    <location>
        <begin position="1"/>
        <end position="22"/>
    </location>
</feature>
<gene>
    <name evidence="8" type="ORF">QWY81_04100</name>
</gene>
<evidence type="ECO:0000256" key="5">
    <source>
        <dbReference type="ARBA" id="ARBA00022807"/>
    </source>
</evidence>
<evidence type="ECO:0000313" key="8">
    <source>
        <dbReference type="EMBL" id="MDN3618638.1"/>
    </source>
</evidence>
<dbReference type="GO" id="GO:0008234">
    <property type="term" value="F:cysteine-type peptidase activity"/>
    <property type="evidence" value="ECO:0007669"/>
    <property type="project" value="UniProtKB-KW"/>
</dbReference>
<keyword evidence="2" id="KW-0645">Protease</keyword>
<dbReference type="PANTHER" id="PTHR47360">
    <property type="entry name" value="MUREIN DD-ENDOPEPTIDASE MEPS/MUREIN LD-CARBOXYPEPTIDASE"/>
    <property type="match status" value="1"/>
</dbReference>
<dbReference type="EMBL" id="JAUFQH010000003">
    <property type="protein sequence ID" value="MDN3618638.1"/>
    <property type="molecule type" value="Genomic_DNA"/>
</dbReference>